<name>A0A285VAP0_9ACTN</name>
<dbReference type="OrthoDB" id="4823114at2"/>
<keyword evidence="2" id="KW-1185">Reference proteome</keyword>
<proteinExistence type="predicted"/>
<dbReference type="RefSeq" id="WP_097195119.1">
    <property type="nucleotide sequence ID" value="NZ_OBQI01000003.1"/>
</dbReference>
<dbReference type="AlphaFoldDB" id="A0A285VAP0"/>
<dbReference type="EMBL" id="OBQI01000003">
    <property type="protein sequence ID" value="SOC49561.1"/>
    <property type="molecule type" value="Genomic_DNA"/>
</dbReference>
<protein>
    <submittedName>
        <fullName evidence="1">Uncharacterized protein</fullName>
    </submittedName>
</protein>
<accession>A0A285VAP0</accession>
<evidence type="ECO:0000313" key="1">
    <source>
        <dbReference type="EMBL" id="SOC49561.1"/>
    </source>
</evidence>
<evidence type="ECO:0000313" key="2">
    <source>
        <dbReference type="Proteomes" id="UP000219435"/>
    </source>
</evidence>
<gene>
    <name evidence="1" type="ORF">SAMN05660748_2289</name>
</gene>
<reference evidence="2" key="1">
    <citation type="submission" date="2017-08" db="EMBL/GenBank/DDBJ databases">
        <authorList>
            <person name="Varghese N."/>
            <person name="Submissions S."/>
        </authorList>
    </citation>
    <scope>NUCLEOTIDE SEQUENCE [LARGE SCALE GENOMIC DNA]</scope>
    <source>
        <strain evidence="2">DSM 4725</strain>
    </source>
</reference>
<dbReference type="Proteomes" id="UP000219435">
    <property type="component" value="Unassembled WGS sequence"/>
</dbReference>
<sequence>MRGLPDVPPLRGGPQRTGLGPLCPFSLGVSPIARFLNVELADDPTYDGLELQWFDDDVHGRGMLAFLSRRVDRRVDYYPERGLRLDPGGYEIGGGTGSWTETDFRVARLEVTEDGVRAEVRFTDVDGRQVDVLVDDRDGRRRRRAQLLAPVGAGIDRPKALLLVWLSGFDLVRVTGTRPTIRIGGREASTGRLPGARLHRRHLIKYAAPLCAVELNSDHDGALRAPGAGQRLELTPDGTGIEAVVAEGGGHGARVALEPALPDLRLLADGAVEAGRWHVSVDGARVTGGAWSGTRQGGRVTLEMDVTERWRPGPLPWLMRLVTTVVPVFRRWPTTYRWRAEVQLGADPTMSSRWERVASDAAQGYRRWTRS</sequence>
<organism evidence="1 2">
    <name type="scientific">Blastococcus aggregatus</name>
    <dbReference type="NCBI Taxonomy" id="38502"/>
    <lineage>
        <taxon>Bacteria</taxon>
        <taxon>Bacillati</taxon>
        <taxon>Actinomycetota</taxon>
        <taxon>Actinomycetes</taxon>
        <taxon>Geodermatophilales</taxon>
        <taxon>Geodermatophilaceae</taxon>
        <taxon>Blastococcus</taxon>
    </lineage>
</organism>